<evidence type="ECO:0000313" key="1">
    <source>
        <dbReference type="EMBL" id="GLQ63152.1"/>
    </source>
</evidence>
<reference evidence="2" key="1">
    <citation type="journal article" date="2019" name="Int. J. Syst. Evol. Microbiol.">
        <title>The Global Catalogue of Microorganisms (GCM) 10K type strain sequencing project: providing services to taxonomists for standard genome sequencing and annotation.</title>
        <authorList>
            <consortium name="The Broad Institute Genomics Platform"/>
            <consortium name="The Broad Institute Genome Sequencing Center for Infectious Disease"/>
            <person name="Wu L."/>
            <person name="Ma J."/>
        </authorList>
    </citation>
    <scope>NUCLEOTIDE SEQUENCE [LARGE SCALE GENOMIC DNA]</scope>
    <source>
        <strain evidence="2">NBRC 3267</strain>
    </source>
</reference>
<dbReference type="Proteomes" id="UP001156614">
    <property type="component" value="Unassembled WGS sequence"/>
</dbReference>
<comment type="caution">
    <text evidence="1">The sequence shown here is derived from an EMBL/GenBank/DDBJ whole genome shotgun (WGS) entry which is preliminary data.</text>
</comment>
<proteinExistence type="predicted"/>
<dbReference type="EMBL" id="BSNU01000003">
    <property type="protein sequence ID" value="GLQ63152.1"/>
    <property type="molecule type" value="Genomic_DNA"/>
</dbReference>
<dbReference type="AlphaFoldDB" id="A0AAV5NGU9"/>
<accession>A0AAV5NGU9</accession>
<sequence length="64" mass="6926">MTIILFCCSVPPSCNRSVAANGIASVRMHRGEIISLAMRICVRLGSKQNVPNPMAVSLFRPDVP</sequence>
<protein>
    <submittedName>
        <fullName evidence="1">Uncharacterized protein</fullName>
    </submittedName>
</protein>
<evidence type="ECO:0000313" key="2">
    <source>
        <dbReference type="Proteomes" id="UP001156614"/>
    </source>
</evidence>
<organism evidence="1 2">
    <name type="scientific">Gluconobacter cerinus</name>
    <dbReference type="NCBI Taxonomy" id="38307"/>
    <lineage>
        <taxon>Bacteria</taxon>
        <taxon>Pseudomonadati</taxon>
        <taxon>Pseudomonadota</taxon>
        <taxon>Alphaproteobacteria</taxon>
        <taxon>Acetobacterales</taxon>
        <taxon>Acetobacteraceae</taxon>
        <taxon>Gluconobacter</taxon>
    </lineage>
</organism>
<gene>
    <name evidence="1" type="ORF">GCM10007867_19970</name>
</gene>
<keyword evidence="2" id="KW-1185">Reference proteome</keyword>
<name>A0AAV5NGU9_9PROT</name>